<name>A0AAD9PBA0_RIDPI</name>
<dbReference type="AlphaFoldDB" id="A0AAD9PBA0"/>
<dbReference type="EMBL" id="JAODUO010000053">
    <property type="protein sequence ID" value="KAK2191361.1"/>
    <property type="molecule type" value="Genomic_DNA"/>
</dbReference>
<gene>
    <name evidence="2" type="ORF">NP493_53g03029</name>
</gene>
<keyword evidence="3" id="KW-1185">Reference proteome</keyword>
<proteinExistence type="predicted"/>
<evidence type="ECO:0000313" key="3">
    <source>
        <dbReference type="Proteomes" id="UP001209878"/>
    </source>
</evidence>
<evidence type="ECO:0000313" key="2">
    <source>
        <dbReference type="EMBL" id="KAK2191361.1"/>
    </source>
</evidence>
<feature type="compositionally biased region" description="Polar residues" evidence="1">
    <location>
        <begin position="1"/>
        <end position="17"/>
    </location>
</feature>
<organism evidence="2 3">
    <name type="scientific">Ridgeia piscesae</name>
    <name type="common">Tubeworm</name>
    <dbReference type="NCBI Taxonomy" id="27915"/>
    <lineage>
        <taxon>Eukaryota</taxon>
        <taxon>Metazoa</taxon>
        <taxon>Spiralia</taxon>
        <taxon>Lophotrochozoa</taxon>
        <taxon>Annelida</taxon>
        <taxon>Polychaeta</taxon>
        <taxon>Sedentaria</taxon>
        <taxon>Canalipalpata</taxon>
        <taxon>Sabellida</taxon>
        <taxon>Siboglinidae</taxon>
        <taxon>Ridgeia</taxon>
    </lineage>
</organism>
<protein>
    <submittedName>
        <fullName evidence="2">Uncharacterized protein</fullName>
    </submittedName>
</protein>
<evidence type="ECO:0000256" key="1">
    <source>
        <dbReference type="SAM" id="MobiDB-lite"/>
    </source>
</evidence>
<feature type="region of interest" description="Disordered" evidence="1">
    <location>
        <begin position="1"/>
        <end position="40"/>
    </location>
</feature>
<sequence length="210" mass="23650">MVNAQTTASLANSSTTGDEAGRSDGLSEVESLDTSLDRSGMRMLDNGAHRKSLITCSHISNEYVRLTELLDSMHAEEVKDLIERRLDKRDTNSIVALSILFPRASFPPVRHLHCVRCHRNYDPTQKTNCTQRHPNGRVRKVGENMHGATFHCSACDADFRLNKMFFYDENVNSYMTGLCYHGSHTTNPHEVDYSAAARTCEENGCVEFYV</sequence>
<reference evidence="2" key="1">
    <citation type="journal article" date="2023" name="Mol. Biol. Evol.">
        <title>Third-Generation Sequencing Reveals the Adaptive Role of the Epigenome in Three Deep-Sea Polychaetes.</title>
        <authorList>
            <person name="Perez M."/>
            <person name="Aroh O."/>
            <person name="Sun Y."/>
            <person name="Lan Y."/>
            <person name="Juniper S.K."/>
            <person name="Young C.R."/>
            <person name="Angers B."/>
            <person name="Qian P.Y."/>
        </authorList>
    </citation>
    <scope>NUCLEOTIDE SEQUENCE</scope>
    <source>
        <strain evidence="2">R07B-5</strain>
    </source>
</reference>
<comment type="caution">
    <text evidence="2">The sequence shown here is derived from an EMBL/GenBank/DDBJ whole genome shotgun (WGS) entry which is preliminary data.</text>
</comment>
<dbReference type="Proteomes" id="UP001209878">
    <property type="component" value="Unassembled WGS sequence"/>
</dbReference>
<accession>A0AAD9PBA0</accession>